<dbReference type="Pfam" id="PF00953">
    <property type="entry name" value="Glycos_transf_4"/>
    <property type="match status" value="1"/>
</dbReference>
<evidence type="ECO:0000256" key="6">
    <source>
        <dbReference type="ARBA" id="ARBA00023136"/>
    </source>
</evidence>
<dbReference type="CDD" id="cd06853">
    <property type="entry name" value="GT_WecA_like"/>
    <property type="match status" value="1"/>
</dbReference>
<feature type="transmembrane region" description="Helical" evidence="7">
    <location>
        <begin position="197"/>
        <end position="215"/>
    </location>
</feature>
<feature type="transmembrane region" description="Helical" evidence="7">
    <location>
        <begin position="340"/>
        <end position="359"/>
    </location>
</feature>
<reference evidence="8 9" key="1">
    <citation type="submission" date="2020-06" db="EMBL/GenBank/DDBJ databases">
        <title>Actinomadura xiongansis sp. nov., isolated from soil of Baiyangdian.</title>
        <authorList>
            <person name="Zhang X."/>
        </authorList>
    </citation>
    <scope>NUCLEOTIDE SEQUENCE [LARGE SCALE GENOMIC DNA]</scope>
    <source>
        <strain evidence="8 9">HBUM206468</strain>
    </source>
</reference>
<comment type="caution">
    <text evidence="8">The sequence shown here is derived from an EMBL/GenBank/DDBJ whole genome shotgun (WGS) entry which is preliminary data.</text>
</comment>
<keyword evidence="3 8" id="KW-0808">Transferase</keyword>
<keyword evidence="4 7" id="KW-0812">Transmembrane</keyword>
<organism evidence="8 9">
    <name type="scientific">Actinomadura alba</name>
    <dbReference type="NCBI Taxonomy" id="406431"/>
    <lineage>
        <taxon>Bacteria</taxon>
        <taxon>Bacillati</taxon>
        <taxon>Actinomycetota</taxon>
        <taxon>Actinomycetes</taxon>
        <taxon>Streptosporangiales</taxon>
        <taxon>Thermomonosporaceae</taxon>
        <taxon>Actinomadura</taxon>
    </lineage>
</organism>
<accession>A0ABR7LMF7</accession>
<keyword evidence="2" id="KW-1003">Cell membrane</keyword>
<feature type="transmembrane region" description="Helical" evidence="7">
    <location>
        <begin position="257"/>
        <end position="283"/>
    </location>
</feature>
<dbReference type="InterPro" id="IPR000715">
    <property type="entry name" value="Glycosyl_transferase_4"/>
</dbReference>
<evidence type="ECO:0000256" key="7">
    <source>
        <dbReference type="SAM" id="Phobius"/>
    </source>
</evidence>
<keyword evidence="9" id="KW-1185">Reference proteome</keyword>
<keyword evidence="5 7" id="KW-1133">Transmembrane helix</keyword>
<feature type="transmembrane region" description="Helical" evidence="7">
    <location>
        <begin position="6"/>
        <end position="27"/>
    </location>
</feature>
<comment type="subcellular location">
    <subcellularLocation>
        <location evidence="1">Cell membrane</location>
        <topology evidence="1">Multi-pass membrane protein</topology>
    </subcellularLocation>
</comment>
<evidence type="ECO:0000256" key="5">
    <source>
        <dbReference type="ARBA" id="ARBA00022989"/>
    </source>
</evidence>
<evidence type="ECO:0000256" key="3">
    <source>
        <dbReference type="ARBA" id="ARBA00022679"/>
    </source>
</evidence>
<protein>
    <submittedName>
        <fullName evidence="8">Undecaprenyl/decaprenyl-phosphate alpha-N-acetylglucosaminyl 1-phosphate transferase</fullName>
    </submittedName>
</protein>
<dbReference type="PANTHER" id="PTHR22926:SF3">
    <property type="entry name" value="UNDECAPRENYL-PHOSPHATE ALPHA-N-ACETYLGLUCOSAMINYL 1-PHOSPHATE TRANSFERASE"/>
    <property type="match status" value="1"/>
</dbReference>
<feature type="transmembrane region" description="Helical" evidence="7">
    <location>
        <begin position="140"/>
        <end position="160"/>
    </location>
</feature>
<dbReference type="EMBL" id="JABVEC010000006">
    <property type="protein sequence ID" value="MBC6465888.1"/>
    <property type="molecule type" value="Genomic_DNA"/>
</dbReference>
<evidence type="ECO:0000256" key="4">
    <source>
        <dbReference type="ARBA" id="ARBA00022692"/>
    </source>
</evidence>
<dbReference type="Proteomes" id="UP000805614">
    <property type="component" value="Unassembled WGS sequence"/>
</dbReference>
<feature type="transmembrane region" description="Helical" evidence="7">
    <location>
        <begin position="79"/>
        <end position="96"/>
    </location>
</feature>
<evidence type="ECO:0000256" key="1">
    <source>
        <dbReference type="ARBA" id="ARBA00004651"/>
    </source>
</evidence>
<evidence type="ECO:0000313" key="8">
    <source>
        <dbReference type="EMBL" id="MBC6465888.1"/>
    </source>
</evidence>
<dbReference type="GO" id="GO:0016740">
    <property type="term" value="F:transferase activity"/>
    <property type="evidence" value="ECO:0007669"/>
    <property type="project" value="UniProtKB-KW"/>
</dbReference>
<evidence type="ECO:0000313" key="9">
    <source>
        <dbReference type="Proteomes" id="UP000805614"/>
    </source>
</evidence>
<name>A0ABR7LMF7_9ACTN</name>
<feature type="transmembrane region" description="Helical" evidence="7">
    <location>
        <begin position="227"/>
        <end position="245"/>
    </location>
</feature>
<evidence type="ECO:0000256" key="2">
    <source>
        <dbReference type="ARBA" id="ARBA00022475"/>
    </source>
</evidence>
<keyword evidence="6 7" id="KW-0472">Membrane</keyword>
<feature type="transmembrane region" description="Helical" evidence="7">
    <location>
        <begin position="48"/>
        <end position="67"/>
    </location>
</feature>
<sequence length="382" mass="40532">MREYLLISLTAAVVTYLLTPAVRLFAVRFGAMTEVRDRDVHAIPTPRLGGLAMFGGMVAALIVAAQLPEMRKVFLSNDTGRALLLAGGLIVLIGVADDRWGVDALTKFAGQVAAAGLLIMNGVQLLWLPTRSGEVLSLPPAYGVPLTVFIVVATINAVNFVDGLDGLAAGVVGIAAMASFSYAYLISATNGLKTLTGAALITAILMGMCAGFLAHNFNPARIFMGDTGSMLIGLMLSASTIMLTGQFDTAIVGNYNLFPAFVPLLLVPAVITVPFIDMSLAVWRRTNQGRSPFAPDKQHLHHRLLELGHSHRRAVLIMYFWVGLLASCMVGLSFVRSMPLVFGVTGAVAVAGVVGMIAVPRLRASREPAPAEVLVEQPRQPV</sequence>
<dbReference type="RefSeq" id="WP_187242908.1">
    <property type="nucleotide sequence ID" value="NZ_BAAAOK010000028.1"/>
</dbReference>
<gene>
    <name evidence="8" type="ORF">HKK74_10315</name>
</gene>
<feature type="transmembrane region" description="Helical" evidence="7">
    <location>
        <begin position="167"/>
        <end position="185"/>
    </location>
</feature>
<proteinExistence type="predicted"/>
<dbReference type="PANTHER" id="PTHR22926">
    <property type="entry name" value="PHOSPHO-N-ACETYLMURAMOYL-PENTAPEPTIDE-TRANSFERASE"/>
    <property type="match status" value="1"/>
</dbReference>
<feature type="transmembrane region" description="Helical" evidence="7">
    <location>
        <begin position="314"/>
        <end position="334"/>
    </location>
</feature>
<feature type="transmembrane region" description="Helical" evidence="7">
    <location>
        <begin position="108"/>
        <end position="128"/>
    </location>
</feature>